<proteinExistence type="predicted"/>
<evidence type="ECO:0000256" key="1">
    <source>
        <dbReference type="SAM" id="MobiDB-lite"/>
    </source>
</evidence>
<dbReference type="Proteomes" id="UP001161247">
    <property type="component" value="Chromosome 9"/>
</dbReference>
<sequence length="272" mass="29678">MSDGPEKPAVVPKQEVPPRMAWRDLVSKDRPHVVLFDGEDDGDVLDDDVTTDYGSGVPDLWIKKSFYTSCVKSWQNVVIKQMGSRRPLAGSRFGALGEINAEEFEENQGSQVGKDSRNDIPSVSVEDKGKGVLGPRAEWRTVWKKEKGKESVGPGESAGLEEVVLVEDFQLDDMEIMDEVAKELSGIVGLAAQKDKTDLAYSQQHVVVWAASKLDPLKHSAVHVLDNPIFNNNNCPGLDGFFDDQGVVMMSEGLSPGDPSVTVPVECCYDAA</sequence>
<feature type="region of interest" description="Disordered" evidence="1">
    <location>
        <begin position="104"/>
        <end position="129"/>
    </location>
</feature>
<evidence type="ECO:0000313" key="2">
    <source>
        <dbReference type="EMBL" id="CAI9117431.1"/>
    </source>
</evidence>
<name>A0AAV1ECN0_OLDCO</name>
<reference evidence="2" key="1">
    <citation type="submission" date="2023-03" db="EMBL/GenBank/DDBJ databases">
        <authorList>
            <person name="Julca I."/>
        </authorList>
    </citation>
    <scope>NUCLEOTIDE SEQUENCE</scope>
</reference>
<accession>A0AAV1ECN0</accession>
<keyword evidence="3" id="KW-1185">Reference proteome</keyword>
<gene>
    <name evidence="2" type="ORF">OLC1_LOCUS23491</name>
</gene>
<dbReference type="AlphaFoldDB" id="A0AAV1ECN0"/>
<organism evidence="2 3">
    <name type="scientific">Oldenlandia corymbosa var. corymbosa</name>
    <dbReference type="NCBI Taxonomy" id="529605"/>
    <lineage>
        <taxon>Eukaryota</taxon>
        <taxon>Viridiplantae</taxon>
        <taxon>Streptophyta</taxon>
        <taxon>Embryophyta</taxon>
        <taxon>Tracheophyta</taxon>
        <taxon>Spermatophyta</taxon>
        <taxon>Magnoliopsida</taxon>
        <taxon>eudicotyledons</taxon>
        <taxon>Gunneridae</taxon>
        <taxon>Pentapetalae</taxon>
        <taxon>asterids</taxon>
        <taxon>lamiids</taxon>
        <taxon>Gentianales</taxon>
        <taxon>Rubiaceae</taxon>
        <taxon>Rubioideae</taxon>
        <taxon>Spermacoceae</taxon>
        <taxon>Hedyotis-Oldenlandia complex</taxon>
        <taxon>Oldenlandia</taxon>
    </lineage>
</organism>
<dbReference type="EMBL" id="OX459126">
    <property type="protein sequence ID" value="CAI9117431.1"/>
    <property type="molecule type" value="Genomic_DNA"/>
</dbReference>
<protein>
    <submittedName>
        <fullName evidence="2">OLC1v1018827C1</fullName>
    </submittedName>
</protein>
<evidence type="ECO:0000313" key="3">
    <source>
        <dbReference type="Proteomes" id="UP001161247"/>
    </source>
</evidence>